<dbReference type="AlphaFoldDB" id="A0AAD6S8K5"/>
<gene>
    <name evidence="2" type="ORF">C8F04DRAFT_1240541</name>
    <name evidence="1" type="ORF">C8F04DRAFT_1240839</name>
</gene>
<evidence type="ECO:0000313" key="3">
    <source>
        <dbReference type="Proteomes" id="UP001218188"/>
    </source>
</evidence>
<comment type="caution">
    <text evidence="1">The sequence shown here is derived from an EMBL/GenBank/DDBJ whole genome shotgun (WGS) entry which is preliminary data.</text>
</comment>
<dbReference type="Proteomes" id="UP001218188">
    <property type="component" value="Unassembled WGS sequence"/>
</dbReference>
<dbReference type="EMBL" id="JARJCM010000211">
    <property type="protein sequence ID" value="KAJ7022368.1"/>
    <property type="molecule type" value="Genomic_DNA"/>
</dbReference>
<evidence type="ECO:0000313" key="1">
    <source>
        <dbReference type="EMBL" id="KAJ7022368.1"/>
    </source>
</evidence>
<reference evidence="1" key="1">
    <citation type="submission" date="2023-03" db="EMBL/GenBank/DDBJ databases">
        <title>Massive genome expansion in bonnet fungi (Mycena s.s.) driven by repeated elements and novel gene families across ecological guilds.</title>
        <authorList>
            <consortium name="Lawrence Berkeley National Laboratory"/>
            <person name="Harder C.B."/>
            <person name="Miyauchi S."/>
            <person name="Viragh M."/>
            <person name="Kuo A."/>
            <person name="Thoen E."/>
            <person name="Andreopoulos B."/>
            <person name="Lu D."/>
            <person name="Skrede I."/>
            <person name="Drula E."/>
            <person name="Henrissat B."/>
            <person name="Morin E."/>
            <person name="Kohler A."/>
            <person name="Barry K."/>
            <person name="LaButti K."/>
            <person name="Morin E."/>
            <person name="Salamov A."/>
            <person name="Lipzen A."/>
            <person name="Mereny Z."/>
            <person name="Hegedus B."/>
            <person name="Baldrian P."/>
            <person name="Stursova M."/>
            <person name="Weitz H."/>
            <person name="Taylor A."/>
            <person name="Grigoriev I.V."/>
            <person name="Nagy L.G."/>
            <person name="Martin F."/>
            <person name="Kauserud H."/>
        </authorList>
    </citation>
    <scope>NUCLEOTIDE SEQUENCE</scope>
    <source>
        <strain evidence="1">CBHHK200</strain>
    </source>
</reference>
<accession>A0AAD6S8K5</accession>
<organism evidence="1 3">
    <name type="scientific">Mycena alexandri</name>
    <dbReference type="NCBI Taxonomy" id="1745969"/>
    <lineage>
        <taxon>Eukaryota</taxon>
        <taxon>Fungi</taxon>
        <taxon>Dikarya</taxon>
        <taxon>Basidiomycota</taxon>
        <taxon>Agaricomycotina</taxon>
        <taxon>Agaricomycetes</taxon>
        <taxon>Agaricomycetidae</taxon>
        <taxon>Agaricales</taxon>
        <taxon>Marasmiineae</taxon>
        <taxon>Mycenaceae</taxon>
        <taxon>Mycena</taxon>
    </lineage>
</organism>
<evidence type="ECO:0000313" key="2">
    <source>
        <dbReference type="EMBL" id="KAJ7022898.1"/>
    </source>
</evidence>
<keyword evidence="3" id="KW-1185">Reference proteome</keyword>
<name>A0AAD6S8K5_9AGAR</name>
<proteinExistence type="predicted"/>
<protein>
    <submittedName>
        <fullName evidence="1">Uncharacterized protein</fullName>
    </submittedName>
</protein>
<sequence length="205" mass="23046">MSLDIAQLLARGATGLPTALSAPIPFIKWLTIWRSPILRWAVFASDLGHQPADYLQHHCFVVHMEKSVHRQDISVDDRDIHVRTMYSPVKACMMLDTEILETIAKIPDKQSRDQIHADFVTNPPGVDTVRILVLAGVCYNTSSGRLSRLFPCDFGKLIIQHNNPQARSLSTQMMLAFMDLFVPTVTEGNAHLCRQLVSDAMHDLE</sequence>
<dbReference type="EMBL" id="JARJCM010000200">
    <property type="protein sequence ID" value="KAJ7022898.1"/>
    <property type="molecule type" value="Genomic_DNA"/>
</dbReference>